<evidence type="ECO:0000256" key="5">
    <source>
        <dbReference type="ARBA" id="ARBA00022729"/>
    </source>
</evidence>
<comment type="similarity">
    <text evidence="2">Belongs to the RLP family.</text>
</comment>
<keyword evidence="4" id="KW-0812">Transmembrane</keyword>
<evidence type="ECO:0000256" key="2">
    <source>
        <dbReference type="ARBA" id="ARBA00009592"/>
    </source>
</evidence>
<evidence type="ECO:0000256" key="3">
    <source>
        <dbReference type="ARBA" id="ARBA00022475"/>
    </source>
</evidence>
<evidence type="ECO:0000313" key="10">
    <source>
        <dbReference type="EMBL" id="KAJ8425606.1"/>
    </source>
</evidence>
<protein>
    <submittedName>
        <fullName evidence="10">Uncharacterized protein</fullName>
    </submittedName>
</protein>
<comment type="caution">
    <text evidence="10">The sequence shown here is derived from an EMBL/GenBank/DDBJ whole genome shotgun (WGS) entry which is preliminary data.</text>
</comment>
<evidence type="ECO:0000313" key="11">
    <source>
        <dbReference type="Proteomes" id="UP001153076"/>
    </source>
</evidence>
<name>A0A9Q1GRK0_9CARY</name>
<dbReference type="PANTHER" id="PTHR48052">
    <property type="entry name" value="UNNAMED PRODUCT"/>
    <property type="match status" value="1"/>
</dbReference>
<keyword evidence="6" id="KW-1133">Transmembrane helix</keyword>
<dbReference type="Pfam" id="PF00560">
    <property type="entry name" value="LRR_1"/>
    <property type="match status" value="2"/>
</dbReference>
<dbReference type="OrthoDB" id="663146at2759"/>
<reference evidence="10" key="1">
    <citation type="submission" date="2022-04" db="EMBL/GenBank/DDBJ databases">
        <title>Carnegiea gigantea Genome sequencing and assembly v2.</title>
        <authorList>
            <person name="Copetti D."/>
            <person name="Sanderson M.J."/>
            <person name="Burquez A."/>
            <person name="Wojciechowski M.F."/>
        </authorList>
    </citation>
    <scope>NUCLEOTIDE SEQUENCE</scope>
    <source>
        <strain evidence="10">SGP5-SGP5p</strain>
        <tissue evidence="10">Aerial part</tissue>
    </source>
</reference>
<dbReference type="GO" id="GO:0005886">
    <property type="term" value="C:plasma membrane"/>
    <property type="evidence" value="ECO:0007669"/>
    <property type="project" value="UniProtKB-SubCell"/>
</dbReference>
<dbReference type="PANTHER" id="PTHR48052:SF22">
    <property type="entry name" value="RECEPTOR PROTEIN KINASE CLAVATA1"/>
    <property type="match status" value="1"/>
</dbReference>
<keyword evidence="5" id="KW-0732">Signal</keyword>
<keyword evidence="3" id="KW-1003">Cell membrane</keyword>
<evidence type="ECO:0000256" key="4">
    <source>
        <dbReference type="ARBA" id="ARBA00022692"/>
    </source>
</evidence>
<dbReference type="Gene3D" id="3.80.10.10">
    <property type="entry name" value="Ribonuclease Inhibitor"/>
    <property type="match status" value="1"/>
</dbReference>
<dbReference type="AlphaFoldDB" id="A0A9Q1GRK0"/>
<dbReference type="Proteomes" id="UP001153076">
    <property type="component" value="Unassembled WGS sequence"/>
</dbReference>
<gene>
    <name evidence="10" type="ORF">Cgig2_004358</name>
</gene>
<comment type="subcellular location">
    <subcellularLocation>
        <location evidence="1">Cell membrane</location>
        <topology evidence="1">Single-pass type I membrane protein</topology>
    </subcellularLocation>
</comment>
<dbReference type="SUPFAM" id="SSF52058">
    <property type="entry name" value="L domain-like"/>
    <property type="match status" value="1"/>
</dbReference>
<evidence type="ECO:0000256" key="9">
    <source>
        <dbReference type="ARBA" id="ARBA00023180"/>
    </source>
</evidence>
<dbReference type="EMBL" id="JAKOGI010001442">
    <property type="protein sequence ID" value="KAJ8425606.1"/>
    <property type="molecule type" value="Genomic_DNA"/>
</dbReference>
<evidence type="ECO:0000256" key="1">
    <source>
        <dbReference type="ARBA" id="ARBA00004251"/>
    </source>
</evidence>
<evidence type="ECO:0000256" key="6">
    <source>
        <dbReference type="ARBA" id="ARBA00022989"/>
    </source>
</evidence>
<keyword evidence="7" id="KW-0472">Membrane</keyword>
<dbReference type="InterPro" id="IPR032675">
    <property type="entry name" value="LRR_dom_sf"/>
</dbReference>
<evidence type="ECO:0000256" key="7">
    <source>
        <dbReference type="ARBA" id="ARBA00023136"/>
    </source>
</evidence>
<keyword evidence="9" id="KW-0325">Glycoprotein</keyword>
<proteinExistence type="inferred from homology"/>
<keyword evidence="11" id="KW-1185">Reference proteome</keyword>
<keyword evidence="8" id="KW-0675">Receptor</keyword>
<sequence>MGRSSLNGSIPPGSKLAQITKLFMGMNRLPGGIPNELFSLKNTSVTDESGNQIRNCSPLTLVDISKNNLSGKIPRKIPNLKILSSLNLSRNHLTGKIPTNVQTMISVVKLDLSCNNLTVFKDDAFLGNPNLCNQTHSTYTSSSELNSIQAFQQLSSYDIASFRFQTIIIAVISLYILSQALQIKRPTKTTVCYLGVKSHTTPPQPAAKFKCVR</sequence>
<dbReference type="InterPro" id="IPR001611">
    <property type="entry name" value="Leu-rich_rpt"/>
</dbReference>
<accession>A0A9Q1GRK0</accession>
<evidence type="ECO:0000256" key="8">
    <source>
        <dbReference type="ARBA" id="ARBA00023170"/>
    </source>
</evidence>
<organism evidence="10 11">
    <name type="scientific">Carnegiea gigantea</name>
    <dbReference type="NCBI Taxonomy" id="171969"/>
    <lineage>
        <taxon>Eukaryota</taxon>
        <taxon>Viridiplantae</taxon>
        <taxon>Streptophyta</taxon>
        <taxon>Embryophyta</taxon>
        <taxon>Tracheophyta</taxon>
        <taxon>Spermatophyta</taxon>
        <taxon>Magnoliopsida</taxon>
        <taxon>eudicotyledons</taxon>
        <taxon>Gunneridae</taxon>
        <taxon>Pentapetalae</taxon>
        <taxon>Caryophyllales</taxon>
        <taxon>Cactineae</taxon>
        <taxon>Cactaceae</taxon>
        <taxon>Cactoideae</taxon>
        <taxon>Echinocereeae</taxon>
        <taxon>Carnegiea</taxon>
    </lineage>
</organism>